<keyword evidence="8" id="KW-1185">Reference proteome</keyword>
<dbReference type="AlphaFoldDB" id="A0A8B2NEV2"/>
<dbReference type="Proteomes" id="UP000249590">
    <property type="component" value="Unassembled WGS sequence"/>
</dbReference>
<gene>
    <name evidence="7" type="ORF">DLJ53_29780</name>
</gene>
<dbReference type="InterPro" id="IPR014757">
    <property type="entry name" value="Tscrpt_reg_IclR_C"/>
</dbReference>
<dbReference type="InterPro" id="IPR005471">
    <property type="entry name" value="Tscrpt_reg_IclR_N"/>
</dbReference>
<dbReference type="InterPro" id="IPR050707">
    <property type="entry name" value="HTH_MetabolicPath_Reg"/>
</dbReference>
<evidence type="ECO:0000259" key="6">
    <source>
        <dbReference type="PROSITE" id="PS51078"/>
    </source>
</evidence>
<dbReference type="InterPro" id="IPR036388">
    <property type="entry name" value="WH-like_DNA-bd_sf"/>
</dbReference>
<dbReference type="SMART" id="SM00346">
    <property type="entry name" value="HTH_ICLR"/>
    <property type="match status" value="1"/>
</dbReference>
<keyword evidence="1" id="KW-0805">Transcription regulation</keyword>
<comment type="caution">
    <text evidence="7">The sequence shown here is derived from an EMBL/GenBank/DDBJ whole genome shotgun (WGS) entry which is preliminary data.</text>
</comment>
<proteinExistence type="predicted"/>
<feature type="compositionally biased region" description="Low complexity" evidence="4">
    <location>
        <begin position="235"/>
        <end position="254"/>
    </location>
</feature>
<feature type="domain" description="IclR-ED" evidence="6">
    <location>
        <begin position="61"/>
        <end position="238"/>
    </location>
</feature>
<keyword evidence="2" id="KW-0238">DNA-binding</keyword>
<evidence type="ECO:0000256" key="1">
    <source>
        <dbReference type="ARBA" id="ARBA00023015"/>
    </source>
</evidence>
<name>A0A8B2NEV2_9HYPH</name>
<protein>
    <submittedName>
        <fullName evidence="7">IclR family transcriptional regulator</fullName>
    </submittedName>
</protein>
<dbReference type="Gene3D" id="1.10.10.10">
    <property type="entry name" value="Winged helix-like DNA-binding domain superfamily/Winged helix DNA-binding domain"/>
    <property type="match status" value="1"/>
</dbReference>
<dbReference type="Gene3D" id="3.30.450.40">
    <property type="match status" value="1"/>
</dbReference>
<dbReference type="PANTHER" id="PTHR30136">
    <property type="entry name" value="HELIX-TURN-HELIX TRANSCRIPTIONAL REGULATOR, ICLR FAMILY"/>
    <property type="match status" value="1"/>
</dbReference>
<feature type="domain" description="HTH iclR-type" evidence="5">
    <location>
        <begin position="2"/>
        <end position="60"/>
    </location>
</feature>
<dbReference type="PANTHER" id="PTHR30136:SF35">
    <property type="entry name" value="HTH-TYPE TRANSCRIPTIONAL REGULATOR RV1719"/>
    <property type="match status" value="1"/>
</dbReference>
<dbReference type="PROSITE" id="PS51078">
    <property type="entry name" value="ICLR_ED"/>
    <property type="match status" value="1"/>
</dbReference>
<keyword evidence="3" id="KW-0804">Transcription</keyword>
<evidence type="ECO:0000313" key="7">
    <source>
        <dbReference type="EMBL" id="RAH97387.1"/>
    </source>
</evidence>
<accession>A0A8B2NEV2</accession>
<dbReference type="Pfam" id="PF01614">
    <property type="entry name" value="IclR_C"/>
    <property type="match status" value="1"/>
</dbReference>
<evidence type="ECO:0000259" key="5">
    <source>
        <dbReference type="PROSITE" id="PS51077"/>
    </source>
</evidence>
<sequence>MSMVIGKAIKLIDVVASGAYSLGDIAKLSGMSRSTTHRLLSTLVEHNYLYFDQKHYGLGFRLLELGEQKKRSLHFVDALHGILVRYAGITSDTIHLAILDGTDIVIVDRIAGTRQLQIDSFVGQRTPAVMTAVGKALIGQTDPDGWLDYLDVLPPGYPKSREAILRELDTARLENYAFDFDECSIGTCGVASTFPFNDTTRLACSINGATVYFEDDRLESLVPMALEMADELRRAGASSPAQAGAGSSRASPTR</sequence>
<dbReference type="InterPro" id="IPR029016">
    <property type="entry name" value="GAF-like_dom_sf"/>
</dbReference>
<dbReference type="RefSeq" id="WP_111351959.1">
    <property type="nucleotide sequence ID" value="NZ_JAIWKD010000009.1"/>
</dbReference>
<feature type="region of interest" description="Disordered" evidence="4">
    <location>
        <begin position="233"/>
        <end position="254"/>
    </location>
</feature>
<evidence type="ECO:0000313" key="8">
    <source>
        <dbReference type="Proteomes" id="UP000249590"/>
    </source>
</evidence>
<dbReference type="SUPFAM" id="SSF46785">
    <property type="entry name" value="Winged helix' DNA-binding domain"/>
    <property type="match status" value="1"/>
</dbReference>
<dbReference type="GO" id="GO:0003677">
    <property type="term" value="F:DNA binding"/>
    <property type="evidence" value="ECO:0007669"/>
    <property type="project" value="UniProtKB-KW"/>
</dbReference>
<dbReference type="EMBL" id="QHHQ01000009">
    <property type="protein sequence ID" value="RAH97387.1"/>
    <property type="molecule type" value="Genomic_DNA"/>
</dbReference>
<evidence type="ECO:0000256" key="4">
    <source>
        <dbReference type="SAM" id="MobiDB-lite"/>
    </source>
</evidence>
<evidence type="ECO:0000256" key="2">
    <source>
        <dbReference type="ARBA" id="ARBA00023125"/>
    </source>
</evidence>
<dbReference type="GO" id="GO:0045892">
    <property type="term" value="P:negative regulation of DNA-templated transcription"/>
    <property type="evidence" value="ECO:0007669"/>
    <property type="project" value="TreeGrafter"/>
</dbReference>
<dbReference type="PROSITE" id="PS51077">
    <property type="entry name" value="HTH_ICLR"/>
    <property type="match status" value="1"/>
</dbReference>
<dbReference type="SUPFAM" id="SSF55781">
    <property type="entry name" value="GAF domain-like"/>
    <property type="match status" value="1"/>
</dbReference>
<dbReference type="OrthoDB" id="9807558at2"/>
<dbReference type="GO" id="GO:0003700">
    <property type="term" value="F:DNA-binding transcription factor activity"/>
    <property type="evidence" value="ECO:0007669"/>
    <property type="project" value="TreeGrafter"/>
</dbReference>
<organism evidence="7 8">
    <name type="scientific">Acuticoccus sediminis</name>
    <dbReference type="NCBI Taxonomy" id="2184697"/>
    <lineage>
        <taxon>Bacteria</taxon>
        <taxon>Pseudomonadati</taxon>
        <taxon>Pseudomonadota</taxon>
        <taxon>Alphaproteobacteria</taxon>
        <taxon>Hyphomicrobiales</taxon>
        <taxon>Amorphaceae</taxon>
        <taxon>Acuticoccus</taxon>
    </lineage>
</organism>
<dbReference type="InterPro" id="IPR036390">
    <property type="entry name" value="WH_DNA-bd_sf"/>
</dbReference>
<dbReference type="Pfam" id="PF09339">
    <property type="entry name" value="HTH_IclR"/>
    <property type="match status" value="1"/>
</dbReference>
<evidence type="ECO:0000256" key="3">
    <source>
        <dbReference type="ARBA" id="ARBA00023163"/>
    </source>
</evidence>
<reference evidence="7 8" key="1">
    <citation type="submission" date="2018-05" db="EMBL/GenBank/DDBJ databases">
        <title>Acuticoccus sediminis sp. nov., isolated from deep-sea sediment of Indian Ocean.</title>
        <authorList>
            <person name="Liu X."/>
            <person name="Lai Q."/>
            <person name="Du Y."/>
            <person name="Sun F."/>
            <person name="Zhang X."/>
            <person name="Wang S."/>
            <person name="Shao Z."/>
        </authorList>
    </citation>
    <scope>NUCLEOTIDE SEQUENCE [LARGE SCALE GENOMIC DNA]</scope>
    <source>
        <strain evidence="7 8">PTG4-2</strain>
    </source>
</reference>